<keyword evidence="7" id="KW-1133">Transmembrane helix</keyword>
<feature type="compositionally biased region" description="Basic and acidic residues" evidence="6">
    <location>
        <begin position="2108"/>
        <end position="2130"/>
    </location>
</feature>
<evidence type="ECO:0000259" key="9">
    <source>
        <dbReference type="PROSITE" id="PS51211"/>
    </source>
</evidence>
<dbReference type="InterPro" id="IPR001846">
    <property type="entry name" value="VWF_type-D"/>
</dbReference>
<dbReference type="SMART" id="SM01169">
    <property type="entry name" value="DUF1943"/>
    <property type="match status" value="2"/>
</dbReference>
<proteinExistence type="predicted"/>
<protein>
    <submittedName>
        <fullName evidence="11">Vitellogenin-1</fullName>
    </submittedName>
</protein>
<dbReference type="SUPFAM" id="SSF48431">
    <property type="entry name" value="Lipovitellin-phosvitin complex, superhelical domain"/>
    <property type="match status" value="2"/>
</dbReference>
<sequence>MWFPVTLLLLAGVAVVTSSSDHKHAWEMGNEYEYLVRSRTVAGLDKLKEQYTGVQIKAKLIIQVKSPEILQMKLSNPQYARLHTTLMDGPDTELPDNMLEYLEIPMSGKTFAATLKHGVIRNLLIDRNVPTWELNLLKSIMSQLQIDTQGENAIRVKSAQVPMDENSSVMFTAVEDSVGGKCEVLYEISPLTKDAYLDKVPLPNLRGEENYYEVTKLKNYEKCMQRQIYHYGLEDPLHHNHGKLYTQDKMFSEISTTQMILSGNLREFTIQSVVTNNQISVRPGKTDPFIGNVYSILKLNLVKMNKLSSLLLGPHELINLESTGNLIYTYNNPLSDSENPMLPSISINSEQMRSSESSERNMDDQDSSASSSSREDHTLYKSNISPMKMAMYMVRRSPLLPVTNMDRIEDLIHEMAVTVNLSNDTKLSVTERYVFLKNLVRTMNLKQIGELEERVSHNHRIQDKDYKNIVWSIIRDAITQAGTRPALLTIQNWLKNKRVEGLEAARIVSQIPKHTQEPTKEYVRTFYEILMDPSILNQTPLNMIAPLAFAEILRKSYVGISHPMRLERMTLRDNNDIVNLYIPYLARELKQSLIENNSLKTQTYIMALGRIGHPMIISVLEPYIEKTEPVSQFQRWLMVSSLATLGISKPKLVGPILYKLYLNVHEDHKIRCMAIHRYIMSNPPLIKLQRIAKSTHYELNENLNSIIKSTIKSLAMTKRPELQDLAIKARSVRHLLNLRGLDKWNSIGYYTDLDVGGIRGLNLQTVMDDDNIIPAFMRIAMNTAFDFYGLATMEAEHAVSSVRQLLDHLNIGLMQNEETDQEMHKSRIEKLMRVLQLKTKQLDKLEGHIYVNTIFETLFYPYDGRTLQMIFSQLKDSLKRDQQWDSVLFNNYETTLSFPTESGLPFMYTLESPMIIKQKAEMKNDELSLMKRTGIISMYMANKVQKQFGFIVPFEHQHYIAGIDVNRMMQLPLQYEIELDSSQKLSLGRLKIRPLPQTQMSPMTVLHLSTIPFTTRQNHLDLQPLSLSKNTHLVLIDKKHKTLLDKDLISIRLESDDKEIEEFSKKSDITQMILELLIKLRAIPSGQYRKLDILMNPEQLVKSILQVNIIHEKMAIDTKLLLPEELSLADSPIMIPLKNVKPNSEKRRKEIMTGLSRGLNSGDVHVLDINLNLPALQKHQIITIGWVDSNVDKKSKAYMYWNSQMSMKEKPLSEICYMHEMQDSTDTPLNFERMMKHAPKSKIRAELQYGENCHTGNKLVIDASMSRSDLMKDLLENSRIVKQCWEDIRKGRNVLQACQQAIELARVKNQADISVRGSIIDYIEKMIEKIADFLSHLLPHSRIKLTNPKDSDTSTYDIKMTMSPLDVVPPAYLDSPRDVTVPNMEHTNFEMQELLKENAMLRKEEKRARIFIVFIYSKHIKITHCSIIVITVHLYFLYLYLYLYFFTASCTIDKNMILTFDKLLYPVTLGTCKHVLMTTYPQRDPDIPRNKTNMGVLALLRDVDGTKYVDLLMEMHEISLKKINDDFNVEIDGNEITLLLDKSYRLRENDETILEIIKLPDHSVEIFSDKSDIRILYDGERIQLLVTDKYRNALRGLCGNYDSNPSTDFLTPQNCLVKIPEVFTATYALTEEDCPQKYIMDNKQKAELMQCQQLPMQQWNNVINDVEAGRIPSYEHWGYHHNNLKRKLNLNNDKPYSLEKHDLPAENNIVYRTKVILEDENICFTSKPIPVCLEGTRPMERTTRKYDLYCQPRNEESLIMKLGTAIADLNHAWETENEYHYLIKSWTLTGLDELDKQYSGIFIRCNLIIQVKSSDTLQAVVSETQYASVNEKLPNISDEISDLEYHELSLSGKPFEIKLKQGVIRDMLVDQDVPTWEVNLLKSIVSQLQIDTEGENAIASRSTMMPTENQSVNEFKVTEDSVGGKCEVLYSISPVKSGDNLSKPLPHLHKDGQHLAITKTKNFSRCEQRVGYHSGIVGKITSKPGFSDGFLSRSSSNYIIIFGNLKRFTIQSSVMTSQISINSDYKLNTSTFRNTYSGTVYSGMNLTLDRMNQITNRMPASNNLVSTGNLVYTYNNPFFNQFKSHCPNDSESSLVTSSKNHNSSNSSEENRSDNDNFKSKEHDYFQPKPKLNDAPESLLLSYFIGYKDILKSEENYTQLATNLIIQTYQDEHMYYASLSPTLERFTILVKLIRTMNVEQIAEVENLLPEIYPSDSFDVKDERWYNQTKCRYILYNAVANAGTGPALITIKNLIKTGKLEGIQAAQVISKIPKSVLVPTVEYVAAFFELITDEKVTKQRFLNTTAPLSFAELAYYTYSYKSSVYFPIYNFDCMMYEDQLLETYIPYMATQLRKAVEEGDSRRIQTYIMALGKFGHGKILSVFEPYLEGTIPVSKFQRLMMIVSLSRLTEVYPRVVRSVAYKIYINKKEAYELRCAAVHIIMKTNPPLIMLERIADFTNQDEDRHVNSVVKTSIESLVNLKQPEWKNLADKARIASKLLNPNINNRNSQSIFMENKIPSLNLIQTSILQTIGSNDNNVPKGTYIDILQSYGGLNLPLAKIMYAVTSMEEFKQMWIDIWLGKRKLMSQNKTEWMIERIIEKLSIEPENAEQLEGNIFVDSAFSLEFFPFDNHTFEEFTNMAYEFYESVIQRESFVFQSETVSNLHNYDITLGFPTETGLPFIYNLAIPKLTIISKEGSLKIIKSETDKFVQLAVEGHVTSSEKILSRIGFITPFEHRHYIAGVDIYTQLIIPGSLSVKARGLRKFELKIGNKKHHDLNCLTIEHSVVPYTSRQDILSFEPLERNNDTRLVHTKEPSEATFSLGDLTLSANGDVIDKDTMSQNRGLDGFIKFCTIFYSNLGASYRKFNAILHLREIQVNLTYHQSERPTNRSSEATIPTIIDKQPDSMARESQFLEEVVKDNRSVNSSKSIADVFDISVSANNNRYVFTYALGDNHDNLQTLLYGNVQLPDGKVPWEFCSVNSIVGLSWYNHLDVEKAIEKVPNYEFNSEMRFGSCANGEMIRLKGNLSRTNDVMKKIMNSEVVEKCQQQIKQGNIWLPTCQKANKLIQYRDLLMMSMETNSFNLYLSAVRMIMGIKMNLSNKEMSMANLEESTNKNMDVEIKMPLDDSDANISLRTSHAAVTFSLSNFISDPNVMFPNLTMNKLFENDLEGESSSLYILFFLFSYLIINLFSLCLYACTWHITSFYPDMCVLDKTQVVTFDNKIYPLTLGKCWHVMMAPSPQRDTNNPDKILSAFENVRAIVMAREMDDGSKQVWIILGDEEIRLRKLNDRLQVNIVNDEEAYFSDHKSYVQPTYEIYHKDEMIIVHSQNYTIHIVYDGERILLYVSDQYRNIVRGLCGNYDTQFNNDFIAPKNCILTEPEEFAATYALTYQEDCEGPALQNKVKAEQSTCTSRSYIPSDVISEREAGRVRRNGRWGYCMYKNTFRRSH</sequence>
<evidence type="ECO:0000313" key="12">
    <source>
        <dbReference type="Proteomes" id="UP000078542"/>
    </source>
</evidence>
<feature type="domain" description="VWFD" evidence="10">
    <location>
        <begin position="3205"/>
        <end position="3393"/>
    </location>
</feature>
<dbReference type="PROSITE" id="PS51233">
    <property type="entry name" value="VWFD"/>
    <property type="match status" value="2"/>
</dbReference>
<comment type="caution">
    <text evidence="5">Lacks conserved residue(s) required for the propagation of feature annotation.</text>
</comment>
<dbReference type="EMBL" id="KQ977854">
    <property type="protein sequence ID" value="KYM99343.1"/>
    <property type="molecule type" value="Genomic_DNA"/>
</dbReference>
<dbReference type="SMART" id="SM00638">
    <property type="entry name" value="LPD_N"/>
    <property type="match status" value="2"/>
</dbReference>
<keyword evidence="1 8" id="KW-0732">Signal</keyword>
<evidence type="ECO:0000256" key="2">
    <source>
        <dbReference type="ARBA" id="ARBA00022761"/>
    </source>
</evidence>
<feature type="chain" id="PRO_5007582112" evidence="8">
    <location>
        <begin position="19"/>
        <end position="3446"/>
    </location>
</feature>
<dbReference type="PANTHER" id="PTHR23345:SF15">
    <property type="entry name" value="VITELLOGENIN 1-RELATED"/>
    <property type="match status" value="1"/>
</dbReference>
<dbReference type="Gene3D" id="2.30.230.10">
    <property type="entry name" value="Lipovitellin, beta-sheet shell regions, chain A"/>
    <property type="match status" value="2"/>
</dbReference>
<organism evidence="11 12">
    <name type="scientific">Cyphomyrmex costatus</name>
    <dbReference type="NCBI Taxonomy" id="456900"/>
    <lineage>
        <taxon>Eukaryota</taxon>
        <taxon>Metazoa</taxon>
        <taxon>Ecdysozoa</taxon>
        <taxon>Arthropoda</taxon>
        <taxon>Hexapoda</taxon>
        <taxon>Insecta</taxon>
        <taxon>Pterygota</taxon>
        <taxon>Neoptera</taxon>
        <taxon>Endopterygota</taxon>
        <taxon>Hymenoptera</taxon>
        <taxon>Apocrita</taxon>
        <taxon>Aculeata</taxon>
        <taxon>Formicoidea</taxon>
        <taxon>Formicidae</taxon>
        <taxon>Myrmicinae</taxon>
        <taxon>Cyphomyrmex</taxon>
    </lineage>
</organism>
<keyword evidence="4" id="KW-0325">Glycoprotein</keyword>
<dbReference type="FunFam" id="1.25.10.20:FF:000003">
    <property type="entry name" value="Vitellogenin C"/>
    <property type="match status" value="2"/>
</dbReference>
<dbReference type="SUPFAM" id="SSF56968">
    <property type="entry name" value="Lipovitellin-phosvitin complex, beta-sheet shell regions"/>
    <property type="match status" value="4"/>
</dbReference>
<dbReference type="PANTHER" id="PTHR23345">
    <property type="entry name" value="VITELLOGENIN-RELATED"/>
    <property type="match status" value="1"/>
</dbReference>
<keyword evidence="7" id="KW-0812">Transmembrane</keyword>
<feature type="domain" description="VWFD" evidence="10">
    <location>
        <begin position="1448"/>
        <end position="1635"/>
    </location>
</feature>
<dbReference type="InterPro" id="IPR050733">
    <property type="entry name" value="Vitellogenin/Apolipophorin"/>
</dbReference>
<dbReference type="InterPro" id="IPR015816">
    <property type="entry name" value="Vitellinogen_b-sht_N"/>
</dbReference>
<keyword evidence="12" id="KW-1185">Reference proteome</keyword>
<dbReference type="GO" id="GO:0005319">
    <property type="term" value="F:lipid transporter activity"/>
    <property type="evidence" value="ECO:0007669"/>
    <property type="project" value="InterPro"/>
</dbReference>
<keyword evidence="2" id="KW-0758">Storage protein</keyword>
<dbReference type="GO" id="GO:0045735">
    <property type="term" value="F:nutrient reservoir activity"/>
    <property type="evidence" value="ECO:0007669"/>
    <property type="project" value="UniProtKB-KW"/>
</dbReference>
<dbReference type="Pfam" id="PF01347">
    <property type="entry name" value="Vitellogenin_N"/>
    <property type="match status" value="2"/>
</dbReference>
<evidence type="ECO:0000256" key="1">
    <source>
        <dbReference type="ARBA" id="ARBA00022729"/>
    </source>
</evidence>
<feature type="transmembrane region" description="Helical" evidence="7">
    <location>
        <begin position="3173"/>
        <end position="3196"/>
    </location>
</feature>
<name>A0A151IEV1_9HYME</name>
<dbReference type="Pfam" id="PF09172">
    <property type="entry name" value="Vit_open_b-sht"/>
    <property type="match status" value="2"/>
</dbReference>
<evidence type="ECO:0000256" key="6">
    <source>
        <dbReference type="SAM" id="MobiDB-lite"/>
    </source>
</evidence>
<evidence type="ECO:0000256" key="7">
    <source>
        <dbReference type="SAM" id="Phobius"/>
    </source>
</evidence>
<feature type="compositionally biased region" description="Low complexity" evidence="6">
    <location>
        <begin position="346"/>
        <end position="355"/>
    </location>
</feature>
<feature type="domain" description="Vitellogenin" evidence="9">
    <location>
        <begin position="1773"/>
        <end position="2540"/>
    </location>
</feature>
<accession>A0A151IEV1</accession>
<gene>
    <name evidence="11" type="ORF">ALC62_09911</name>
</gene>
<dbReference type="STRING" id="456900.A0A151IEV1"/>
<dbReference type="InterPro" id="IPR011030">
    <property type="entry name" value="Lipovitellin_superhlx_dom"/>
</dbReference>
<evidence type="ECO:0000259" key="10">
    <source>
        <dbReference type="PROSITE" id="PS51233"/>
    </source>
</evidence>
<feature type="signal peptide" evidence="8">
    <location>
        <begin position="1"/>
        <end position="18"/>
    </location>
</feature>
<feature type="region of interest" description="Disordered" evidence="6">
    <location>
        <begin position="2090"/>
        <end position="2130"/>
    </location>
</feature>
<evidence type="ECO:0000256" key="3">
    <source>
        <dbReference type="ARBA" id="ARBA00023157"/>
    </source>
</evidence>
<dbReference type="SMART" id="SM00216">
    <property type="entry name" value="VWD"/>
    <property type="match status" value="2"/>
</dbReference>
<feature type="domain" description="Vitellogenin" evidence="9">
    <location>
        <begin position="26"/>
        <end position="777"/>
    </location>
</feature>
<keyword evidence="3" id="KW-1015">Disulfide bond</keyword>
<evidence type="ECO:0000256" key="5">
    <source>
        <dbReference type="PROSITE-ProRule" id="PRU00557"/>
    </source>
</evidence>
<dbReference type="Pfam" id="PF00094">
    <property type="entry name" value="VWD"/>
    <property type="match status" value="2"/>
</dbReference>
<evidence type="ECO:0000313" key="11">
    <source>
        <dbReference type="EMBL" id="KYM99343.1"/>
    </source>
</evidence>
<dbReference type="InterPro" id="IPR015255">
    <property type="entry name" value="Vitellinogen_open_b-sht"/>
</dbReference>
<reference evidence="11 12" key="1">
    <citation type="submission" date="2016-03" db="EMBL/GenBank/DDBJ databases">
        <title>Cyphomyrmex costatus WGS genome.</title>
        <authorList>
            <person name="Nygaard S."/>
            <person name="Hu H."/>
            <person name="Boomsma J."/>
            <person name="Zhang G."/>
        </authorList>
    </citation>
    <scope>NUCLEOTIDE SEQUENCE [LARGE SCALE GENOMIC DNA]</scope>
    <source>
        <strain evidence="11">MS0001</strain>
        <tissue evidence="11">Whole body</tissue>
    </source>
</reference>
<dbReference type="InterPro" id="IPR001747">
    <property type="entry name" value="Vitellogenin_N"/>
</dbReference>
<dbReference type="Proteomes" id="UP000078542">
    <property type="component" value="Unassembled WGS sequence"/>
</dbReference>
<dbReference type="PROSITE" id="PS51211">
    <property type="entry name" value="VITELLOGENIN"/>
    <property type="match status" value="2"/>
</dbReference>
<feature type="region of interest" description="Disordered" evidence="6">
    <location>
        <begin position="339"/>
        <end position="380"/>
    </location>
</feature>
<keyword evidence="7" id="KW-0472">Membrane</keyword>
<evidence type="ECO:0000256" key="4">
    <source>
        <dbReference type="ARBA" id="ARBA00023180"/>
    </source>
</evidence>
<dbReference type="Gene3D" id="1.25.10.20">
    <property type="entry name" value="Vitellinogen, superhelical"/>
    <property type="match status" value="2"/>
</dbReference>
<feature type="compositionally biased region" description="Low complexity" evidence="6">
    <location>
        <begin position="2097"/>
        <end position="2107"/>
    </location>
</feature>
<dbReference type="InterPro" id="IPR015819">
    <property type="entry name" value="Lipid_transp_b-sht_shell"/>
</dbReference>
<evidence type="ECO:0000256" key="8">
    <source>
        <dbReference type="SAM" id="SignalP"/>
    </source>
</evidence>